<evidence type="ECO:0000313" key="4">
    <source>
        <dbReference type="Proteomes" id="UP000335636"/>
    </source>
</evidence>
<evidence type="ECO:0000313" key="2">
    <source>
        <dbReference type="EMBL" id="KAF7486060.1"/>
    </source>
</evidence>
<dbReference type="Proteomes" id="UP000335636">
    <property type="component" value="Unassembled WGS sequence"/>
</dbReference>
<dbReference type="EMBL" id="CABDUW010000177">
    <property type="protein sequence ID" value="VTJ61558.1"/>
    <property type="molecule type" value="Genomic_DNA"/>
</dbReference>
<evidence type="ECO:0000256" key="1">
    <source>
        <dbReference type="SAM" id="MobiDB-lite"/>
    </source>
</evidence>
<accession>A0A5E4AVY1</accession>
<sequence>MAPSGFGALLKIIRKVSDGRGHSFRRIARHFLKLTYNRHLLDELSEITQLIKGGQVQESRPPDPSSSSFCAQRHSPPPVFHIEIKGEDYACHS</sequence>
<dbReference type="Proteomes" id="UP000662637">
    <property type="component" value="Unassembled WGS sequence"/>
</dbReference>
<protein>
    <submittedName>
        <fullName evidence="3">Uncharacterized protein</fullName>
    </submittedName>
</protein>
<proteinExistence type="predicted"/>
<reference evidence="3 4" key="1">
    <citation type="submission" date="2019-04" db="EMBL/GenBank/DDBJ databases">
        <authorList>
            <person name="Alioto T."/>
            <person name="Alioto T."/>
        </authorList>
    </citation>
    <scope>NUCLEOTIDE SEQUENCE [LARGE SCALE GENOMIC DNA]</scope>
</reference>
<name>A0A5E4AVY1_MARMO</name>
<evidence type="ECO:0000313" key="3">
    <source>
        <dbReference type="EMBL" id="VTJ61558.1"/>
    </source>
</evidence>
<dbReference type="AlphaFoldDB" id="A0A5E4AVY1"/>
<keyword evidence="4" id="KW-1185">Reference proteome</keyword>
<feature type="region of interest" description="Disordered" evidence="1">
    <location>
        <begin position="52"/>
        <end position="76"/>
    </location>
</feature>
<reference evidence="2" key="2">
    <citation type="submission" date="2020-08" db="EMBL/GenBank/DDBJ databases">
        <authorList>
            <person name="Shumante A."/>
            <person name="Zimin A.V."/>
            <person name="Puiu D."/>
            <person name="Salzberg S.L."/>
        </authorList>
    </citation>
    <scope>NUCLEOTIDE SEQUENCE</scope>
    <source>
        <strain evidence="2">WC2-LM</strain>
        <tissue evidence="2">Liver</tissue>
    </source>
</reference>
<gene>
    <name evidence="2" type="ORF">GHT09_002237</name>
    <name evidence="3" type="ORF">MONAX_5E009894</name>
</gene>
<dbReference type="EMBL" id="WJEC01000082">
    <property type="protein sequence ID" value="KAF7486060.1"/>
    <property type="molecule type" value="Genomic_DNA"/>
</dbReference>
<organism evidence="3 4">
    <name type="scientific">Marmota monax</name>
    <name type="common">Woodchuck</name>
    <dbReference type="NCBI Taxonomy" id="9995"/>
    <lineage>
        <taxon>Eukaryota</taxon>
        <taxon>Metazoa</taxon>
        <taxon>Chordata</taxon>
        <taxon>Craniata</taxon>
        <taxon>Vertebrata</taxon>
        <taxon>Euteleostomi</taxon>
        <taxon>Mammalia</taxon>
        <taxon>Eutheria</taxon>
        <taxon>Euarchontoglires</taxon>
        <taxon>Glires</taxon>
        <taxon>Rodentia</taxon>
        <taxon>Sciuromorpha</taxon>
        <taxon>Sciuridae</taxon>
        <taxon>Xerinae</taxon>
        <taxon>Marmotini</taxon>
        <taxon>Marmota</taxon>
    </lineage>
</organism>